<accession>A0A6H5IEU2</accession>
<evidence type="ECO:0000313" key="1">
    <source>
        <dbReference type="EMBL" id="CAB0036652.1"/>
    </source>
</evidence>
<protein>
    <submittedName>
        <fullName evidence="1">Uncharacterized protein</fullName>
    </submittedName>
</protein>
<keyword evidence="2" id="KW-1185">Reference proteome</keyword>
<reference evidence="1 2" key="1">
    <citation type="submission" date="2020-02" db="EMBL/GenBank/DDBJ databases">
        <authorList>
            <person name="Ferguson B K."/>
        </authorList>
    </citation>
    <scope>NUCLEOTIDE SEQUENCE [LARGE SCALE GENOMIC DNA]</scope>
</reference>
<dbReference type="Proteomes" id="UP000479190">
    <property type="component" value="Unassembled WGS sequence"/>
</dbReference>
<evidence type="ECO:0000313" key="2">
    <source>
        <dbReference type="Proteomes" id="UP000479190"/>
    </source>
</evidence>
<organism evidence="1 2">
    <name type="scientific">Trichogramma brassicae</name>
    <dbReference type="NCBI Taxonomy" id="86971"/>
    <lineage>
        <taxon>Eukaryota</taxon>
        <taxon>Metazoa</taxon>
        <taxon>Ecdysozoa</taxon>
        <taxon>Arthropoda</taxon>
        <taxon>Hexapoda</taxon>
        <taxon>Insecta</taxon>
        <taxon>Pterygota</taxon>
        <taxon>Neoptera</taxon>
        <taxon>Endopterygota</taxon>
        <taxon>Hymenoptera</taxon>
        <taxon>Apocrita</taxon>
        <taxon>Proctotrupomorpha</taxon>
        <taxon>Chalcidoidea</taxon>
        <taxon>Trichogrammatidae</taxon>
        <taxon>Trichogramma</taxon>
    </lineage>
</organism>
<sequence>MKVFKVTRCYGIMESLTGERAFLSARSAQENDSSHCVKRDVRRKSDRKREKHFTQPPWQVVFIAYSSETLIVQTDAQVAPIHLIIAECVCTTTTTFLKTLIPQEKKKKTRPDRADQREWYVRIGVQMAPRCSELPNKETEFSSCLTDSYGEQSVHDKCCETFFNPDKLYVIRMNSKFSHVAHNSISLLCPPGWPIRCTRYKYNLVDDFPQASRDVFATLSTPVAFFGAPRISHHDLLAALSPRLADMMTHTPADTDVQQRTERFTGVLLDCYNNVAPLRNYSVSARSRPWVSAEIRDLIKQRDRAYRHACRTEELTDIAAYRRLRSQIKVLLDNEKRD</sequence>
<proteinExistence type="predicted"/>
<dbReference type="OrthoDB" id="6761209at2759"/>
<dbReference type="EMBL" id="CADCXV010000826">
    <property type="protein sequence ID" value="CAB0036652.1"/>
    <property type="molecule type" value="Genomic_DNA"/>
</dbReference>
<gene>
    <name evidence="1" type="ORF">TBRA_LOCUS8511</name>
</gene>
<dbReference type="AlphaFoldDB" id="A0A6H5IEU2"/>
<name>A0A6H5IEU2_9HYME</name>